<dbReference type="InterPro" id="IPR013546">
    <property type="entry name" value="PII_UdlTrfase/GS_AdlTrfase"/>
</dbReference>
<feature type="region of interest" description="Adenylyl transferase" evidence="7">
    <location>
        <begin position="454"/>
        <end position="948"/>
    </location>
</feature>
<dbReference type="Pfam" id="PF08335">
    <property type="entry name" value="GlnD_UR_UTase"/>
    <property type="match status" value="2"/>
</dbReference>
<keyword evidence="3 7" id="KW-0547">Nucleotide-binding</keyword>
<dbReference type="OrthoDB" id="9759366at2"/>
<keyword evidence="4 7" id="KW-0067">ATP-binding</keyword>
<dbReference type="Gene3D" id="3.30.460.10">
    <property type="entry name" value="Beta Polymerase, domain 2"/>
    <property type="match status" value="2"/>
</dbReference>
<dbReference type="InterPro" id="IPR023057">
    <property type="entry name" value="GlnE"/>
</dbReference>
<feature type="region of interest" description="Adenylyl removase" evidence="7">
    <location>
        <begin position="1"/>
        <end position="454"/>
    </location>
</feature>
<evidence type="ECO:0000256" key="3">
    <source>
        <dbReference type="ARBA" id="ARBA00022741"/>
    </source>
</evidence>
<dbReference type="EMBL" id="LKHV02000001">
    <property type="protein sequence ID" value="MCS5707511.1"/>
    <property type="molecule type" value="Genomic_DNA"/>
</dbReference>
<dbReference type="GO" id="GO:0008882">
    <property type="term" value="F:[glutamate-ammonia-ligase] adenylyltransferase activity"/>
    <property type="evidence" value="ECO:0007669"/>
    <property type="project" value="UniProtKB-UniRule"/>
</dbReference>
<evidence type="ECO:0000256" key="4">
    <source>
        <dbReference type="ARBA" id="ARBA00022840"/>
    </source>
</evidence>
<evidence type="ECO:0000256" key="6">
    <source>
        <dbReference type="ARBA" id="ARBA00023268"/>
    </source>
</evidence>
<name>A0A0Q9YQ67_9GAMM</name>
<reference evidence="11" key="3">
    <citation type="submission" date="2021-06" db="EMBL/GenBank/DDBJ databases">
        <title>Genomic Description and Analysis of Intracellular Bacteria, Candidatus Berkiella cookevillensis and Candidatus Berkiella aquae.</title>
        <authorList>
            <person name="Kidane D.T."/>
            <person name="Mehari Y.T."/>
            <person name="Rice F.C."/>
            <person name="Arivett B.A."/>
            <person name="Farone A.L."/>
            <person name="Berk S.G."/>
            <person name="Farone M.B."/>
        </authorList>
    </citation>
    <scope>NUCLEOTIDE SEQUENCE</scope>
    <source>
        <strain evidence="11">CC99</strain>
    </source>
</reference>
<sequence length="948" mass="109391">MNDLASTNQAPSVLQDAAKRHWEKYSQACLNANIPIELITSAFKEDIAKIFATSDFVSDVFCKYPQLPLTAYHKGLPEFSLANVKEILKASLSGIDELDAFKRILRQLRAQQTSLIIWRFLLHKVSLETHLRELSLLADMLVKKTCHFILKKIMIDIGRPETVDGQEISFVVIALGKLGGQELNFSSDIDLIFAYTDKGVVADSKSPINVEQYFTRVAQLVISILSDRTEDGFVYRVDMRLRPYGESGALVLTFDQLEQYYQYQGRDWERYALIKARLITGDNLARKRLKSIIQPFVYRRYLDYSAFESLREMKSKVELDVRKNNRQNDIKLGKGGIRQIEFIAQAFQLIRGGKNIALQKRNLLRVLKELKYYQIISETKYTALKSAYCFLRALEHFLQMLRDEQTHQLPADEIDKSKVALLMGLNHWEELSQLLIQHLKEVTFYFETLSAVPAIQSNIASEQFNFGKNIWMNPSISLSAVQCSDTFIEQIHQFKESALVRGLKAKARSRLDQVMPVVLDIIVQSEAPDMLLARTLKFLRAIARRSAYLAFLIEKEGALSYLLKVFDKSEWINSQLCQYPVLLDEILTPVSIAQIHSKLFWQQDLTQKMKGVKQDDLEQQMEKLRQFKLGGFLSIALHERLTKKEVDVSLALNHLVEVILEKTYFLCLQFILQNYNIKNSISEMLDEFPFALIAYGKLGAKELSYLSDLDLVFLYDDSSLLLEKEIQGVEVFVRLAQRMIHMLSTQTLSGKLFDVDVRLRPGGSAGMLVGSLSGFQQYLTNQAWVWEHQALVNARFILGAPELKEKFEAIRKNTLVFLRNQDTLRKSIGEMRQKMLDNQYKASWNIKTVPGGMIDIEFIVQYAVLYYAHQYPYLAEQYGTLNVLMVLRRTPLLSEKEVEILICAYAYYQYLQNDRLLQPDEKPNQEEISAYQQQVMALWHKIFLSSEF</sequence>
<keyword evidence="5 7" id="KW-0460">Magnesium</keyword>
<dbReference type="Pfam" id="PF03710">
    <property type="entry name" value="GlnE"/>
    <property type="match status" value="2"/>
</dbReference>
<organism evidence="10">
    <name type="scientific">Candidatus Berkiella cookevillensis</name>
    <dbReference type="NCBI Taxonomy" id="437022"/>
    <lineage>
        <taxon>Bacteria</taxon>
        <taxon>Pseudomonadati</taxon>
        <taxon>Pseudomonadota</taxon>
        <taxon>Gammaproteobacteria</taxon>
        <taxon>Candidatus Berkiellales</taxon>
        <taxon>Candidatus Berkiellaceae</taxon>
        <taxon>Candidatus Berkiella</taxon>
    </lineage>
</organism>
<proteinExistence type="inferred from homology"/>
<keyword evidence="10" id="KW-0436">Ligase</keyword>
<evidence type="ECO:0000313" key="11">
    <source>
        <dbReference type="EMBL" id="MCS5707511.1"/>
    </source>
</evidence>
<evidence type="ECO:0000256" key="5">
    <source>
        <dbReference type="ARBA" id="ARBA00022842"/>
    </source>
</evidence>
<dbReference type="EMBL" id="LKHV01000002">
    <property type="protein sequence ID" value="KRG19514.1"/>
    <property type="molecule type" value="Genomic_DNA"/>
</dbReference>
<comment type="similarity">
    <text evidence="7">Belongs to the GlnE family.</text>
</comment>
<comment type="function">
    <text evidence="7">Involved in the regulation of glutamine synthetase GlnA, a key enzyme in the process to assimilate ammonia. When cellular nitrogen levels are high, the C-terminal adenylyl transferase (AT) inactivates GlnA by covalent transfer of an adenylyl group from ATP to specific tyrosine residue of GlnA, thus reducing its activity. Conversely, when nitrogen levels are low, the N-terminal adenylyl removase (AR) activates GlnA by removing the adenylyl group by phosphorolysis, increasing its activity. The regulatory region of GlnE binds the signal transduction protein PII (GlnB) which indicates the nitrogen status of the cell.</text>
</comment>
<dbReference type="InterPro" id="IPR005190">
    <property type="entry name" value="GlnE_rpt_dom"/>
</dbReference>
<dbReference type="EC" id="2.7.7.42" evidence="7"/>
<dbReference type="GO" id="GO:0047388">
    <property type="term" value="F:[glutamine synthetase]-adenylyl-L-tyrosine phosphorylase activity"/>
    <property type="evidence" value="ECO:0007669"/>
    <property type="project" value="UniProtKB-EC"/>
</dbReference>
<dbReference type="Proteomes" id="UP000051494">
    <property type="component" value="Unassembled WGS sequence"/>
</dbReference>
<dbReference type="STRING" id="437022.CC99x_00526"/>
<dbReference type="PATRIC" id="fig|1590042.3.peg.544"/>
<dbReference type="AlphaFoldDB" id="A0A0Q9YQ67"/>
<accession>A0A0Q9YQ67</accession>
<evidence type="ECO:0000256" key="2">
    <source>
        <dbReference type="ARBA" id="ARBA00022695"/>
    </source>
</evidence>
<evidence type="ECO:0000259" key="9">
    <source>
        <dbReference type="Pfam" id="PF08335"/>
    </source>
</evidence>
<feature type="domain" description="Glutamate-ammonia ligase adenylyltransferase repeated" evidence="8">
    <location>
        <begin position="562"/>
        <end position="809"/>
    </location>
</feature>
<dbReference type="InterPro" id="IPR043519">
    <property type="entry name" value="NT_sf"/>
</dbReference>
<dbReference type="FunFam" id="1.20.120.330:FF:000005">
    <property type="entry name" value="Bifunctional glutamine synthetase adenylyltransferase/adenylyl-removing enzyme"/>
    <property type="match status" value="1"/>
</dbReference>
<keyword evidence="2 7" id="KW-0548">Nucleotidyltransferase</keyword>
<evidence type="ECO:0000313" key="10">
    <source>
        <dbReference type="EMBL" id="KRG19514.1"/>
    </source>
</evidence>
<comment type="cofactor">
    <cofactor evidence="7">
        <name>Mg(2+)</name>
        <dbReference type="ChEBI" id="CHEBI:18420"/>
    </cofactor>
</comment>
<evidence type="ECO:0000313" key="12">
    <source>
        <dbReference type="Proteomes" id="UP000051494"/>
    </source>
</evidence>
<comment type="catalytic activity">
    <reaction evidence="7">
        <text>[glutamine synthetase]-L-tyrosine + ATP = [glutamine synthetase]-O(4)-(5'-adenylyl)-L-tyrosine + diphosphate</text>
        <dbReference type="Rhea" id="RHEA:18589"/>
        <dbReference type="Rhea" id="RHEA-COMP:10660"/>
        <dbReference type="Rhea" id="RHEA-COMP:10661"/>
        <dbReference type="ChEBI" id="CHEBI:30616"/>
        <dbReference type="ChEBI" id="CHEBI:33019"/>
        <dbReference type="ChEBI" id="CHEBI:46858"/>
        <dbReference type="ChEBI" id="CHEBI:83624"/>
        <dbReference type="EC" id="2.7.7.42"/>
    </reaction>
</comment>
<feature type="domain" description="Glutamate-ammonia ligase adenylyltransferase repeated" evidence="8">
    <location>
        <begin position="46"/>
        <end position="285"/>
    </location>
</feature>
<keyword evidence="1 7" id="KW-0808">Transferase</keyword>
<dbReference type="HAMAP" id="MF_00802">
    <property type="entry name" value="GlnE"/>
    <property type="match status" value="1"/>
</dbReference>
<dbReference type="Gene3D" id="1.20.120.330">
    <property type="entry name" value="Nucleotidyltransferases domain 2"/>
    <property type="match status" value="2"/>
</dbReference>
<dbReference type="GO" id="GO:0016874">
    <property type="term" value="F:ligase activity"/>
    <property type="evidence" value="ECO:0007669"/>
    <property type="project" value="UniProtKB-KW"/>
</dbReference>
<comment type="catalytic activity">
    <reaction evidence="7">
        <text>[glutamine synthetase]-O(4)-(5'-adenylyl)-L-tyrosine + phosphate = [glutamine synthetase]-L-tyrosine + ADP</text>
        <dbReference type="Rhea" id="RHEA:43716"/>
        <dbReference type="Rhea" id="RHEA-COMP:10660"/>
        <dbReference type="Rhea" id="RHEA-COMP:10661"/>
        <dbReference type="ChEBI" id="CHEBI:43474"/>
        <dbReference type="ChEBI" id="CHEBI:46858"/>
        <dbReference type="ChEBI" id="CHEBI:83624"/>
        <dbReference type="ChEBI" id="CHEBI:456216"/>
        <dbReference type="EC" id="2.7.7.89"/>
    </reaction>
</comment>
<dbReference type="SUPFAM" id="SSF81301">
    <property type="entry name" value="Nucleotidyltransferase"/>
    <property type="match status" value="2"/>
</dbReference>
<feature type="domain" description="PII-uridylyltransferase/Glutamine-synthetase adenylyltransferase" evidence="9">
    <location>
        <begin position="832"/>
        <end position="913"/>
    </location>
</feature>
<evidence type="ECO:0000256" key="7">
    <source>
        <dbReference type="HAMAP-Rule" id="MF_00802"/>
    </source>
</evidence>
<dbReference type="GO" id="GO:0000820">
    <property type="term" value="P:regulation of glutamine family amino acid metabolic process"/>
    <property type="evidence" value="ECO:0007669"/>
    <property type="project" value="UniProtKB-UniRule"/>
</dbReference>
<dbReference type="Gene3D" id="1.20.120.1510">
    <property type="match status" value="1"/>
</dbReference>
<reference evidence="11" key="2">
    <citation type="journal article" date="2016" name="Genome Announc.">
        <title>Draft Genome Sequences of Two Novel Amoeba-Resistant Intranuclear Bacteria, 'Candidatus Berkiella cookevillensis' and 'Candidatus Berkiella aquae'.</title>
        <authorList>
            <person name="Mehari Y.T."/>
            <person name="Arivett B.A."/>
            <person name="Farone A.L."/>
            <person name="Gunderson J.H."/>
            <person name="Farone M.B."/>
        </authorList>
    </citation>
    <scope>NUCLEOTIDE SEQUENCE</scope>
    <source>
        <strain evidence="11">CC99</strain>
    </source>
</reference>
<gene>
    <name evidence="7 10" type="primary">glnE</name>
    <name evidence="11" type="ORF">CC99x_001190</name>
    <name evidence="10" type="ORF">CC99x_00526</name>
</gene>
<protein>
    <recommendedName>
        <fullName evidence="7">Bifunctional glutamine synthetase adenylyltransferase/adenylyl-removing enzyme</fullName>
    </recommendedName>
    <alternativeName>
        <fullName evidence="7">ATP:glutamine synthetase adenylyltransferase</fullName>
    </alternativeName>
    <alternativeName>
        <fullName evidence="7">ATase</fullName>
    </alternativeName>
    <domain>
        <recommendedName>
            <fullName evidence="7">Glutamine synthetase adenylyl-L-tyrosine phosphorylase</fullName>
            <ecNumber evidence="7">2.7.7.89</ecNumber>
        </recommendedName>
        <alternativeName>
            <fullName evidence="7">Adenylyl removase</fullName>
            <shortName evidence="7">AR</shortName>
            <shortName evidence="7">AT-N</shortName>
        </alternativeName>
    </domain>
    <domain>
        <recommendedName>
            <fullName evidence="7">Glutamine synthetase adenylyl transferase</fullName>
            <ecNumber evidence="7">2.7.7.42</ecNumber>
        </recommendedName>
        <alternativeName>
            <fullName evidence="7">Adenylyl transferase</fullName>
            <shortName evidence="7">AT</shortName>
            <shortName evidence="7">AT-C</shortName>
        </alternativeName>
    </domain>
</protein>
<dbReference type="RefSeq" id="WP_057623374.1">
    <property type="nucleotide sequence ID" value="NZ_LKHV02000001.1"/>
</dbReference>
<comment type="caution">
    <text evidence="10">The sequence shown here is derived from an EMBL/GenBank/DDBJ whole genome shotgun (WGS) entry which is preliminary data.</text>
</comment>
<keyword evidence="12" id="KW-1185">Reference proteome</keyword>
<dbReference type="SUPFAM" id="SSF81593">
    <property type="entry name" value="Nucleotidyltransferase substrate binding subunit/domain"/>
    <property type="match status" value="2"/>
</dbReference>
<dbReference type="NCBIfam" id="NF008292">
    <property type="entry name" value="PRK11072.1"/>
    <property type="match status" value="1"/>
</dbReference>
<dbReference type="EC" id="2.7.7.89" evidence="7"/>
<evidence type="ECO:0000259" key="8">
    <source>
        <dbReference type="Pfam" id="PF03710"/>
    </source>
</evidence>
<dbReference type="GO" id="GO:0005524">
    <property type="term" value="F:ATP binding"/>
    <property type="evidence" value="ECO:0007669"/>
    <property type="project" value="UniProtKB-UniRule"/>
</dbReference>
<dbReference type="PANTHER" id="PTHR30621:SF0">
    <property type="entry name" value="BIFUNCTIONAL GLUTAMINE SYNTHETASE ADENYLYLTRANSFERASE_ADENYLYL-REMOVING ENZYME"/>
    <property type="match status" value="1"/>
</dbReference>
<evidence type="ECO:0000256" key="1">
    <source>
        <dbReference type="ARBA" id="ARBA00022679"/>
    </source>
</evidence>
<keyword evidence="6 7" id="KW-0511">Multifunctional enzyme</keyword>
<dbReference type="CDD" id="cd05401">
    <property type="entry name" value="NT_GlnE_GlnD_like"/>
    <property type="match status" value="2"/>
</dbReference>
<dbReference type="GO" id="GO:0005829">
    <property type="term" value="C:cytosol"/>
    <property type="evidence" value="ECO:0007669"/>
    <property type="project" value="TreeGrafter"/>
</dbReference>
<dbReference type="PANTHER" id="PTHR30621">
    <property type="entry name" value="GLUTAMINE SYNTHETASE ADENYLYLTRANSFERASE"/>
    <property type="match status" value="1"/>
</dbReference>
<feature type="domain" description="PII-uridylyltransferase/Glutamine-synthetase adenylyltransferase" evidence="9">
    <location>
        <begin position="311"/>
        <end position="449"/>
    </location>
</feature>
<dbReference type="GO" id="GO:0000287">
    <property type="term" value="F:magnesium ion binding"/>
    <property type="evidence" value="ECO:0007669"/>
    <property type="project" value="UniProtKB-UniRule"/>
</dbReference>
<reference evidence="10" key="1">
    <citation type="submission" date="2015-09" db="EMBL/GenBank/DDBJ databases">
        <title>Draft Genome Sequences of Two Novel Amoeba-resistant Intranuclear Bacteria, Candidatus Berkiella cookevillensis and Candidatus Berkiella aquae.</title>
        <authorList>
            <person name="Mehari Y.T."/>
            <person name="Arivett B.A."/>
            <person name="Farone A.L."/>
            <person name="Gunderson J.H."/>
            <person name="Farone M.B."/>
        </authorList>
    </citation>
    <scope>NUCLEOTIDE SEQUENCE [LARGE SCALE GENOMIC DNA]</scope>
    <source>
        <strain evidence="10">CC99</strain>
    </source>
</reference>
<dbReference type="Gene3D" id="1.10.4050.10">
    <property type="entry name" value="Glutamine synthase adenylyltransferase GlnE"/>
    <property type="match status" value="1"/>
</dbReference>